<comment type="cofactor">
    <cofactor evidence="1">
        <name>FMN</name>
        <dbReference type="ChEBI" id="CHEBI:58210"/>
    </cofactor>
</comment>
<keyword evidence="3" id="KW-0285">Flavoprotein</keyword>
<evidence type="ECO:0000256" key="3">
    <source>
        <dbReference type="ARBA" id="ARBA00022630"/>
    </source>
</evidence>
<comment type="similarity">
    <text evidence="2">Belongs to the nitroreductase family.</text>
</comment>
<dbReference type="EMBL" id="VUOA01000007">
    <property type="protein sequence ID" value="KAA2242085.1"/>
    <property type="molecule type" value="Genomic_DNA"/>
</dbReference>
<protein>
    <submittedName>
        <fullName evidence="7">Nitroreductase</fullName>
    </submittedName>
</protein>
<organism evidence="7 8">
    <name type="scientific">Salinarimonas soli</name>
    <dbReference type="NCBI Taxonomy" id="1638099"/>
    <lineage>
        <taxon>Bacteria</taxon>
        <taxon>Pseudomonadati</taxon>
        <taxon>Pseudomonadota</taxon>
        <taxon>Alphaproteobacteria</taxon>
        <taxon>Hyphomicrobiales</taxon>
        <taxon>Salinarimonadaceae</taxon>
        <taxon>Salinarimonas</taxon>
    </lineage>
</organism>
<dbReference type="AlphaFoldDB" id="A0A5B2VSW3"/>
<keyword evidence="5" id="KW-0560">Oxidoreductase</keyword>
<reference evidence="7 8" key="2">
    <citation type="submission" date="2019-09" db="EMBL/GenBank/DDBJ databases">
        <authorList>
            <person name="Jin C."/>
        </authorList>
    </citation>
    <scope>NUCLEOTIDE SEQUENCE [LARGE SCALE GENOMIC DNA]</scope>
    <source>
        <strain evidence="7 8">BN140002</strain>
    </source>
</reference>
<name>A0A5B2VSW3_9HYPH</name>
<feature type="domain" description="Nitroreductase" evidence="6">
    <location>
        <begin position="18"/>
        <end position="208"/>
    </location>
</feature>
<dbReference type="PANTHER" id="PTHR43673">
    <property type="entry name" value="NAD(P)H NITROREDUCTASE YDGI-RELATED"/>
    <property type="match status" value="1"/>
</dbReference>
<evidence type="ECO:0000256" key="1">
    <source>
        <dbReference type="ARBA" id="ARBA00001917"/>
    </source>
</evidence>
<gene>
    <name evidence="7" type="ORF">F0L46_03730</name>
</gene>
<comment type="caution">
    <text evidence="7">The sequence shown here is derived from an EMBL/GenBank/DDBJ whole genome shotgun (WGS) entry which is preliminary data.</text>
</comment>
<sequence>MRETPPVPHPPEAVEAAILSRRSVRAFRPDPVPPALVRRLLAVASRAPSGTNMQPWRVYVVTGAARDRLCDALVAAHANPSAGHESEYPYYPDQFFEPYLSRRRKVGLDLYGLLGIARGERERMHAQHARNFRFFDAPVGLVTTIDRRLAVGSWLDHGMFLQSLMIAARAHGLDTCPQAAFAPYHGVIRAHLPLRPEEVVVCGMAVGYADEGASENALATERMAVDEFAAFLGDEPGDGMPFVEPS</sequence>
<dbReference type="InterPro" id="IPR000415">
    <property type="entry name" value="Nitroreductase-like"/>
</dbReference>
<reference evidence="7 8" key="1">
    <citation type="submission" date="2019-09" db="EMBL/GenBank/DDBJ databases">
        <title>Salinarimonas rosea gen. nov., sp. nov., a new member of the a-2 subgroup of the Proteobacteria.</title>
        <authorList>
            <person name="Liu J."/>
        </authorList>
    </citation>
    <scope>NUCLEOTIDE SEQUENCE [LARGE SCALE GENOMIC DNA]</scope>
    <source>
        <strain evidence="7 8">BN140002</strain>
    </source>
</reference>
<dbReference type="InterPro" id="IPR029479">
    <property type="entry name" value="Nitroreductase"/>
</dbReference>
<dbReference type="OrthoDB" id="9773807at2"/>
<proteinExistence type="inferred from homology"/>
<dbReference type="Proteomes" id="UP000323142">
    <property type="component" value="Unassembled WGS sequence"/>
</dbReference>
<keyword evidence="8" id="KW-1185">Reference proteome</keyword>
<evidence type="ECO:0000259" key="6">
    <source>
        <dbReference type="Pfam" id="PF00881"/>
    </source>
</evidence>
<evidence type="ECO:0000313" key="7">
    <source>
        <dbReference type="EMBL" id="KAA2242085.1"/>
    </source>
</evidence>
<dbReference type="Gene3D" id="3.40.109.10">
    <property type="entry name" value="NADH Oxidase"/>
    <property type="match status" value="1"/>
</dbReference>
<dbReference type="GO" id="GO:0016491">
    <property type="term" value="F:oxidoreductase activity"/>
    <property type="evidence" value="ECO:0007669"/>
    <property type="project" value="UniProtKB-KW"/>
</dbReference>
<dbReference type="SUPFAM" id="SSF55469">
    <property type="entry name" value="FMN-dependent nitroreductase-like"/>
    <property type="match status" value="1"/>
</dbReference>
<evidence type="ECO:0000313" key="8">
    <source>
        <dbReference type="Proteomes" id="UP000323142"/>
    </source>
</evidence>
<dbReference type="Pfam" id="PF00881">
    <property type="entry name" value="Nitroreductase"/>
    <property type="match status" value="1"/>
</dbReference>
<keyword evidence="4" id="KW-0288">FMN</keyword>
<dbReference type="PANTHER" id="PTHR43673:SF2">
    <property type="entry name" value="NITROREDUCTASE"/>
    <property type="match status" value="1"/>
</dbReference>
<accession>A0A5B2VSW3</accession>
<evidence type="ECO:0000256" key="2">
    <source>
        <dbReference type="ARBA" id="ARBA00007118"/>
    </source>
</evidence>
<evidence type="ECO:0000256" key="4">
    <source>
        <dbReference type="ARBA" id="ARBA00022643"/>
    </source>
</evidence>
<dbReference type="CDD" id="cd02136">
    <property type="entry name" value="PnbA_NfnB-like"/>
    <property type="match status" value="1"/>
</dbReference>
<evidence type="ECO:0000256" key="5">
    <source>
        <dbReference type="ARBA" id="ARBA00023002"/>
    </source>
</evidence>